<proteinExistence type="inferred from homology"/>
<keyword evidence="6" id="KW-0186">Copper</keyword>
<comment type="catalytic activity">
    <reaction evidence="9">
        <text>2 L-dopa + O2 = 2 L-dopaquinone + 2 H2O</text>
        <dbReference type="Rhea" id="RHEA:34287"/>
        <dbReference type="ChEBI" id="CHEBI:15377"/>
        <dbReference type="ChEBI" id="CHEBI:15379"/>
        <dbReference type="ChEBI" id="CHEBI:57504"/>
        <dbReference type="ChEBI" id="CHEBI:57924"/>
        <dbReference type="EC" id="1.14.18.1"/>
    </reaction>
</comment>
<organism evidence="13 14">
    <name type="scientific">Serendipita vermifera MAFF 305830</name>
    <dbReference type="NCBI Taxonomy" id="933852"/>
    <lineage>
        <taxon>Eukaryota</taxon>
        <taxon>Fungi</taxon>
        <taxon>Dikarya</taxon>
        <taxon>Basidiomycota</taxon>
        <taxon>Agaricomycotina</taxon>
        <taxon>Agaricomycetes</taxon>
        <taxon>Sebacinales</taxon>
        <taxon>Serendipitaceae</taxon>
        <taxon>Serendipita</taxon>
    </lineage>
</organism>
<reference evidence="13 14" key="1">
    <citation type="submission" date="2014-04" db="EMBL/GenBank/DDBJ databases">
        <authorList>
            <consortium name="DOE Joint Genome Institute"/>
            <person name="Kuo A."/>
            <person name="Zuccaro A."/>
            <person name="Kohler A."/>
            <person name="Nagy L.G."/>
            <person name="Floudas D."/>
            <person name="Copeland A."/>
            <person name="Barry K.W."/>
            <person name="Cichocki N."/>
            <person name="Veneault-Fourrey C."/>
            <person name="LaButti K."/>
            <person name="Lindquist E.A."/>
            <person name="Lipzen A."/>
            <person name="Lundell T."/>
            <person name="Morin E."/>
            <person name="Murat C."/>
            <person name="Sun H."/>
            <person name="Tunlid A."/>
            <person name="Henrissat B."/>
            <person name="Grigoriev I.V."/>
            <person name="Hibbett D.S."/>
            <person name="Martin F."/>
            <person name="Nordberg H.P."/>
            <person name="Cantor M.N."/>
            <person name="Hua S.X."/>
        </authorList>
    </citation>
    <scope>NUCLEOTIDE SEQUENCE [LARGE SCALE GENOMIC DNA]</scope>
    <source>
        <strain evidence="13 14">MAFF 305830</strain>
    </source>
</reference>
<dbReference type="InterPro" id="IPR050316">
    <property type="entry name" value="Tyrosinase/Hemocyanin"/>
</dbReference>
<dbReference type="AlphaFoldDB" id="A0A0C3ARA1"/>
<dbReference type="Pfam" id="PF00264">
    <property type="entry name" value="Tyrosinase"/>
    <property type="match status" value="1"/>
</dbReference>
<dbReference type="PRINTS" id="PR00092">
    <property type="entry name" value="TYROSINASE"/>
</dbReference>
<evidence type="ECO:0000256" key="2">
    <source>
        <dbReference type="ARBA" id="ARBA00009928"/>
    </source>
</evidence>
<dbReference type="InterPro" id="IPR041640">
    <property type="entry name" value="Tyrosinase_C"/>
</dbReference>
<dbReference type="PANTHER" id="PTHR11474">
    <property type="entry name" value="TYROSINASE FAMILY MEMBER"/>
    <property type="match status" value="1"/>
</dbReference>
<dbReference type="Gene3D" id="1.10.1280.10">
    <property type="entry name" value="Di-copper center containing domain from catechol oxidase"/>
    <property type="match status" value="1"/>
</dbReference>
<dbReference type="PANTHER" id="PTHR11474:SF76">
    <property type="entry name" value="SHKT DOMAIN-CONTAINING PROTEIN"/>
    <property type="match status" value="1"/>
</dbReference>
<protein>
    <recommendedName>
        <fullName evidence="3">tyrosinase</fullName>
        <ecNumber evidence="3">1.14.18.1</ecNumber>
    </recommendedName>
</protein>
<evidence type="ECO:0000256" key="9">
    <source>
        <dbReference type="ARBA" id="ARBA00048233"/>
    </source>
</evidence>
<dbReference type="Gene3D" id="2.60.310.20">
    <property type="match status" value="1"/>
</dbReference>
<evidence type="ECO:0000259" key="12">
    <source>
        <dbReference type="PROSITE" id="PS00498"/>
    </source>
</evidence>
<dbReference type="Proteomes" id="UP000054097">
    <property type="component" value="Unassembled WGS sequence"/>
</dbReference>
<dbReference type="SUPFAM" id="SSF48056">
    <property type="entry name" value="Di-copper centre-containing domain"/>
    <property type="match status" value="1"/>
</dbReference>
<dbReference type="PROSITE" id="PS00497">
    <property type="entry name" value="TYROSINASE_1"/>
    <property type="match status" value="1"/>
</dbReference>
<dbReference type="OrthoDB" id="6132182at2759"/>
<gene>
    <name evidence="13" type="ORF">M408DRAFT_311628</name>
</gene>
<evidence type="ECO:0000313" key="14">
    <source>
        <dbReference type="Proteomes" id="UP000054097"/>
    </source>
</evidence>
<keyword evidence="14" id="KW-1185">Reference proteome</keyword>
<dbReference type="InterPro" id="IPR002227">
    <property type="entry name" value="Tyrosinase_Cu-bd"/>
</dbReference>
<comment type="cofactor">
    <cofactor evidence="1">
        <name>Cu(2+)</name>
        <dbReference type="ChEBI" id="CHEBI:29036"/>
    </cofactor>
</comment>
<sequence length="708" mass="77143">MTVIVTGVQGGNTPVARQEIRTMMQDIDLFTLYLLGMERFQAVAETDPLSWFQIAGIHGRPYTAYDAPPQSSSSGNGGYCTHSSSLFPPWHRPYLALFEQALAKHVTDIANEYPTTTRARYVAAAQKFRIPYWDWAYYADPPDVVTKQMQVTLNGPKGVRTLDNPLYRYRFHPAQGVEFPNSGQFSSWPTTVRWPTNAQANATSSSDQMDAFLLNQTLTIRDSTYNLLMSIHNYGFFSNDRYPGPRTDPVNFASLETIHNGIHGSIGGVSGVGGHMGNPDFAAFDPIFWLHHTNVDRVFTLWQALNPNSYIDTVQQQRSIRGTFTTRAGTTEGIDTPLTPFRQTATAFWTTRGVRDTRTLNYTYPELVKWASLSADQKPRRLYDDINAMYGRSAPWSTLNPGLFANARASVPLVSAKVASDFTPKMAEASVAAAPPPAVGGAAPAQQPVHAPAPKILDAASIRKNMEAGMHSVQAQGSQAAGMSASATASHKVGEAIAAAGNVAAITAQKVASVVPAPVAAAIPGGSSTAAAKSVAHARQYNEWVANIRVEKYALKSSFFIHVFLGDFNPDPAHWGTDPNLVGSYYVFANDLDSTECENCQENAEDQLLVTGAIPLTGALGDRLGKDQIAQLNPDQITPYLTKELHWRIQTPTRVVEREEIPSLKISVIHIPVSIPANLDTFPTWGHGTRHTAITTGRPGGLNDDDDD</sequence>
<dbReference type="GO" id="GO:0004503">
    <property type="term" value="F:tyrosinase activity"/>
    <property type="evidence" value="ECO:0007669"/>
    <property type="project" value="UniProtKB-EC"/>
</dbReference>
<dbReference type="GO" id="GO:0046872">
    <property type="term" value="F:metal ion binding"/>
    <property type="evidence" value="ECO:0007669"/>
    <property type="project" value="UniProtKB-KW"/>
</dbReference>
<evidence type="ECO:0000259" key="11">
    <source>
        <dbReference type="PROSITE" id="PS00497"/>
    </source>
</evidence>
<keyword evidence="7" id="KW-0503">Monooxygenase</keyword>
<keyword evidence="8" id="KW-0470">Melanin biosynthesis</keyword>
<evidence type="ECO:0000313" key="13">
    <source>
        <dbReference type="EMBL" id="KIM27070.1"/>
    </source>
</evidence>
<dbReference type="STRING" id="933852.A0A0C3ARA1"/>
<accession>A0A0C3ARA1</accession>
<evidence type="ECO:0000256" key="8">
    <source>
        <dbReference type="ARBA" id="ARBA00023101"/>
    </source>
</evidence>
<keyword evidence="5" id="KW-0560">Oxidoreductase</keyword>
<reference evidence="14" key="2">
    <citation type="submission" date="2015-01" db="EMBL/GenBank/DDBJ databases">
        <title>Evolutionary Origins and Diversification of the Mycorrhizal Mutualists.</title>
        <authorList>
            <consortium name="DOE Joint Genome Institute"/>
            <consortium name="Mycorrhizal Genomics Consortium"/>
            <person name="Kohler A."/>
            <person name="Kuo A."/>
            <person name="Nagy L.G."/>
            <person name="Floudas D."/>
            <person name="Copeland A."/>
            <person name="Barry K.W."/>
            <person name="Cichocki N."/>
            <person name="Veneault-Fourrey C."/>
            <person name="LaButti K."/>
            <person name="Lindquist E.A."/>
            <person name="Lipzen A."/>
            <person name="Lundell T."/>
            <person name="Morin E."/>
            <person name="Murat C."/>
            <person name="Riley R."/>
            <person name="Ohm R."/>
            <person name="Sun H."/>
            <person name="Tunlid A."/>
            <person name="Henrissat B."/>
            <person name="Grigoriev I.V."/>
            <person name="Hibbett D.S."/>
            <person name="Martin F."/>
        </authorList>
    </citation>
    <scope>NUCLEOTIDE SEQUENCE [LARGE SCALE GENOMIC DNA]</scope>
    <source>
        <strain evidence="14">MAFF 305830</strain>
    </source>
</reference>
<evidence type="ECO:0000256" key="6">
    <source>
        <dbReference type="ARBA" id="ARBA00023008"/>
    </source>
</evidence>
<dbReference type="InterPro" id="IPR008922">
    <property type="entry name" value="Di-copper_centre_dom_sf"/>
</dbReference>
<evidence type="ECO:0000256" key="10">
    <source>
        <dbReference type="ARBA" id="ARBA00048881"/>
    </source>
</evidence>
<dbReference type="GO" id="GO:0042438">
    <property type="term" value="P:melanin biosynthetic process"/>
    <property type="evidence" value="ECO:0007669"/>
    <property type="project" value="UniProtKB-KW"/>
</dbReference>
<keyword evidence="4" id="KW-0479">Metal-binding</keyword>
<dbReference type="HOGENOM" id="CLU_013691_3_0_1"/>
<feature type="domain" description="Tyrosinase copper-binding" evidence="12">
    <location>
        <begin position="285"/>
        <end position="296"/>
    </location>
</feature>
<name>A0A0C3ARA1_SERVB</name>
<evidence type="ECO:0000256" key="7">
    <source>
        <dbReference type="ARBA" id="ARBA00023033"/>
    </source>
</evidence>
<feature type="domain" description="Tyrosinase copper-binding" evidence="11">
    <location>
        <begin position="82"/>
        <end position="99"/>
    </location>
</feature>
<evidence type="ECO:0000256" key="4">
    <source>
        <dbReference type="ARBA" id="ARBA00022723"/>
    </source>
</evidence>
<dbReference type="PROSITE" id="PS00498">
    <property type="entry name" value="TYROSINASE_2"/>
    <property type="match status" value="1"/>
</dbReference>
<evidence type="ECO:0000256" key="3">
    <source>
        <dbReference type="ARBA" id="ARBA00011906"/>
    </source>
</evidence>
<evidence type="ECO:0000256" key="5">
    <source>
        <dbReference type="ARBA" id="ARBA00023002"/>
    </source>
</evidence>
<dbReference type="EC" id="1.14.18.1" evidence="3"/>
<comment type="similarity">
    <text evidence="2">Belongs to the tyrosinase family.</text>
</comment>
<dbReference type="EMBL" id="KN824301">
    <property type="protein sequence ID" value="KIM27070.1"/>
    <property type="molecule type" value="Genomic_DNA"/>
</dbReference>
<evidence type="ECO:0000256" key="1">
    <source>
        <dbReference type="ARBA" id="ARBA00001973"/>
    </source>
</evidence>
<comment type="catalytic activity">
    <reaction evidence="10">
        <text>L-tyrosine + O2 = L-dopaquinone + H2O</text>
        <dbReference type="Rhea" id="RHEA:18117"/>
        <dbReference type="ChEBI" id="CHEBI:15377"/>
        <dbReference type="ChEBI" id="CHEBI:15379"/>
        <dbReference type="ChEBI" id="CHEBI:57924"/>
        <dbReference type="ChEBI" id="CHEBI:58315"/>
        <dbReference type="EC" id="1.14.18.1"/>
    </reaction>
</comment>
<dbReference type="Pfam" id="PF18132">
    <property type="entry name" value="Tyrosinase_C"/>
    <property type="match status" value="1"/>
</dbReference>